<dbReference type="InterPro" id="IPR000326">
    <property type="entry name" value="PAP2/HPO"/>
</dbReference>
<dbReference type="Gene3D" id="1.20.144.10">
    <property type="entry name" value="Phosphatidic acid phosphatase type 2/haloperoxidase"/>
    <property type="match status" value="1"/>
</dbReference>
<name>A0A8J7JKV5_9BACT</name>
<evidence type="ECO:0000313" key="4">
    <source>
        <dbReference type="Proteomes" id="UP000636888"/>
    </source>
</evidence>
<dbReference type="RefSeq" id="WP_199383061.1">
    <property type="nucleotide sequence ID" value="NZ_JAEMHM010000004.1"/>
</dbReference>
<gene>
    <name evidence="3" type="ORF">JFN93_05845</name>
</gene>
<dbReference type="InterPro" id="IPR036938">
    <property type="entry name" value="PAP2/HPO_sf"/>
</dbReference>
<dbReference type="Proteomes" id="UP000636888">
    <property type="component" value="Unassembled WGS sequence"/>
</dbReference>
<accession>A0A8J7JKV5</accession>
<dbReference type="AlphaFoldDB" id="A0A8J7JKV5"/>
<keyword evidence="1" id="KW-0812">Transmembrane</keyword>
<evidence type="ECO:0000313" key="3">
    <source>
        <dbReference type="EMBL" id="MBJ6724220.1"/>
    </source>
</evidence>
<dbReference type="SUPFAM" id="SSF48317">
    <property type="entry name" value="Acid phosphatase/Vanadium-dependent haloperoxidase"/>
    <property type="match status" value="1"/>
</dbReference>
<sequence length="214" mass="23746">MTDLSRTSQKWIASFFLVAVLTALCARFIDLPVALWVKETFIRNPAWAVTTGRMPDLLLHLVLLVSVGACCLRLVRLRKGHVDNLNDFLLLASWDAPASFVAKALLKPLFGRLNNRLWLKNPDLYGFYWFQNRWGYDAFPSGHMLVLVALLALLVRFFPVARIPALLLALVTSVALILTGYHFLSDIVAGCYLGIVVEALVHAAICGRKAPSAA</sequence>
<feature type="transmembrane region" description="Helical" evidence="1">
    <location>
        <begin position="165"/>
        <end position="181"/>
    </location>
</feature>
<comment type="caution">
    <text evidence="3">The sequence shown here is derived from an EMBL/GenBank/DDBJ whole genome shotgun (WGS) entry which is preliminary data.</text>
</comment>
<proteinExistence type="predicted"/>
<feature type="transmembrane region" description="Helical" evidence="1">
    <location>
        <begin position="12"/>
        <end position="37"/>
    </location>
</feature>
<feature type="transmembrane region" description="Helical" evidence="1">
    <location>
        <begin position="57"/>
        <end position="76"/>
    </location>
</feature>
<evidence type="ECO:0000259" key="2">
    <source>
        <dbReference type="Pfam" id="PF01569"/>
    </source>
</evidence>
<feature type="domain" description="Phosphatidic acid phosphatase type 2/haloperoxidase" evidence="2">
    <location>
        <begin position="104"/>
        <end position="203"/>
    </location>
</feature>
<keyword evidence="4" id="KW-1185">Reference proteome</keyword>
<keyword evidence="1" id="KW-1133">Transmembrane helix</keyword>
<dbReference type="Pfam" id="PF01569">
    <property type="entry name" value="PAP2"/>
    <property type="match status" value="1"/>
</dbReference>
<organism evidence="3 4">
    <name type="scientific">Geomesophilobacter sediminis</name>
    <dbReference type="NCBI Taxonomy" id="2798584"/>
    <lineage>
        <taxon>Bacteria</taxon>
        <taxon>Pseudomonadati</taxon>
        <taxon>Thermodesulfobacteriota</taxon>
        <taxon>Desulfuromonadia</taxon>
        <taxon>Geobacterales</taxon>
        <taxon>Geobacteraceae</taxon>
        <taxon>Geomesophilobacter</taxon>
    </lineage>
</organism>
<reference evidence="3" key="1">
    <citation type="submission" date="2020-12" db="EMBL/GenBank/DDBJ databases">
        <title>Geomonas sp. Red875, isolated from river sediment.</title>
        <authorList>
            <person name="Xu Z."/>
            <person name="Zhang Z."/>
            <person name="Masuda Y."/>
            <person name="Itoh H."/>
            <person name="Senoo K."/>
        </authorList>
    </citation>
    <scope>NUCLEOTIDE SEQUENCE</scope>
    <source>
        <strain evidence="3">Red875</strain>
    </source>
</reference>
<feature type="transmembrane region" description="Helical" evidence="1">
    <location>
        <begin position="138"/>
        <end position="158"/>
    </location>
</feature>
<dbReference type="EMBL" id="JAEMHM010000004">
    <property type="protein sequence ID" value="MBJ6724220.1"/>
    <property type="molecule type" value="Genomic_DNA"/>
</dbReference>
<keyword evidence="1" id="KW-0472">Membrane</keyword>
<evidence type="ECO:0000256" key="1">
    <source>
        <dbReference type="SAM" id="Phobius"/>
    </source>
</evidence>
<protein>
    <submittedName>
        <fullName evidence="3">Phosphatase PAP2 family protein</fullName>
    </submittedName>
</protein>